<name>A0A6C0I4J8_9ZZZZ</name>
<evidence type="ECO:0000259" key="1">
    <source>
        <dbReference type="Pfam" id="PF00535"/>
    </source>
</evidence>
<dbReference type="SUPFAM" id="SSF53448">
    <property type="entry name" value="Nucleotide-diphospho-sugar transferases"/>
    <property type="match status" value="1"/>
</dbReference>
<dbReference type="Pfam" id="PF00535">
    <property type="entry name" value="Glycos_transf_2"/>
    <property type="match status" value="1"/>
</dbReference>
<organism evidence="2">
    <name type="scientific">viral metagenome</name>
    <dbReference type="NCBI Taxonomy" id="1070528"/>
    <lineage>
        <taxon>unclassified sequences</taxon>
        <taxon>metagenomes</taxon>
        <taxon>organismal metagenomes</taxon>
    </lineage>
</organism>
<feature type="domain" description="Glycosyltransferase 2-like" evidence="1">
    <location>
        <begin position="24"/>
        <end position="133"/>
    </location>
</feature>
<protein>
    <recommendedName>
        <fullName evidence="1">Glycosyltransferase 2-like domain-containing protein</fullName>
    </recommendedName>
</protein>
<dbReference type="Gene3D" id="3.90.550.10">
    <property type="entry name" value="Spore Coat Polysaccharide Biosynthesis Protein SpsA, Chain A"/>
    <property type="match status" value="1"/>
</dbReference>
<proteinExistence type="predicted"/>
<reference evidence="2" key="1">
    <citation type="journal article" date="2020" name="Nature">
        <title>Giant virus diversity and host interactions through global metagenomics.</title>
        <authorList>
            <person name="Schulz F."/>
            <person name="Roux S."/>
            <person name="Paez-Espino D."/>
            <person name="Jungbluth S."/>
            <person name="Walsh D.A."/>
            <person name="Denef V.J."/>
            <person name="McMahon K.D."/>
            <person name="Konstantinidis K.T."/>
            <person name="Eloe-Fadrosh E.A."/>
            <person name="Kyrpides N.C."/>
            <person name="Woyke T."/>
        </authorList>
    </citation>
    <scope>NUCLEOTIDE SEQUENCE</scope>
    <source>
        <strain evidence="2">GVMAG-M-3300023184-191</strain>
    </source>
</reference>
<dbReference type="CDD" id="cd00761">
    <property type="entry name" value="Glyco_tranf_GTA_type"/>
    <property type="match status" value="1"/>
</dbReference>
<evidence type="ECO:0000313" key="2">
    <source>
        <dbReference type="EMBL" id="QHT87814.1"/>
    </source>
</evidence>
<accession>A0A6C0I4J8</accession>
<dbReference type="EMBL" id="MN740101">
    <property type="protein sequence ID" value="QHT87814.1"/>
    <property type="molecule type" value="Genomic_DNA"/>
</dbReference>
<sequence>MCALVILTLSTIPSRLNDTKHGYNGIRSNIDSIVNQTYENYEIHFNIPYVCVYSGEEYVIPDWLHEYPKIQIFRVNDLGPATKVVSTIQRVTDPETIIIVCDDDLIYHPDMIKEHVKHQSKRDEVFGYDSLGTHSPKFDDVRDHFVVSVPFEMEGKIIQHYKTVSYKRKYFGDDFFADFAGKTRSDDILLSAYMKKQGIKIWVMPYEHEEKLETLEQWRSKGGVTTFPVIKHTSHDSGDGCRDSRALAIQDPFFIPEEFKQKGWI</sequence>
<dbReference type="AlphaFoldDB" id="A0A6C0I4J8"/>
<dbReference type="InterPro" id="IPR029044">
    <property type="entry name" value="Nucleotide-diphossugar_trans"/>
</dbReference>
<dbReference type="InterPro" id="IPR001173">
    <property type="entry name" value="Glyco_trans_2-like"/>
</dbReference>